<sequence>MKLFITLAFVLILVLPGLWEHSSDTSLAPHPPRAIRKASNTLCKWLTRLTPSITHHAFLNLFYSLYYYTTVPRKQPALKPTQSSGHPQESRYPSQQPQMRH</sequence>
<feature type="chain" id="PRO_5040155755" description="Secreted protein" evidence="2">
    <location>
        <begin position="20"/>
        <end position="101"/>
    </location>
</feature>
<dbReference type="EMBL" id="MU254589">
    <property type="protein sequence ID" value="KAG9240099.1"/>
    <property type="molecule type" value="Genomic_DNA"/>
</dbReference>
<reference evidence="3" key="1">
    <citation type="journal article" date="2021" name="IMA Fungus">
        <title>Genomic characterization of three marine fungi, including Emericellopsis atlantica sp. nov. with signatures of a generalist lifestyle and marine biomass degradation.</title>
        <authorList>
            <person name="Hagestad O.C."/>
            <person name="Hou L."/>
            <person name="Andersen J.H."/>
            <person name="Hansen E.H."/>
            <person name="Altermark B."/>
            <person name="Li C."/>
            <person name="Kuhnert E."/>
            <person name="Cox R.J."/>
            <person name="Crous P.W."/>
            <person name="Spatafora J.W."/>
            <person name="Lail K."/>
            <person name="Amirebrahimi M."/>
            <person name="Lipzen A."/>
            <person name="Pangilinan J."/>
            <person name="Andreopoulos W."/>
            <person name="Hayes R.D."/>
            <person name="Ng V."/>
            <person name="Grigoriev I.V."/>
            <person name="Jackson S.A."/>
            <person name="Sutton T.D.S."/>
            <person name="Dobson A.D.W."/>
            <person name="Rama T."/>
        </authorList>
    </citation>
    <scope>NUCLEOTIDE SEQUENCE</scope>
    <source>
        <strain evidence="3">TRa3180A</strain>
    </source>
</reference>
<feature type="compositionally biased region" description="Polar residues" evidence="1">
    <location>
        <begin position="80"/>
        <end position="101"/>
    </location>
</feature>
<evidence type="ECO:0008006" key="5">
    <source>
        <dbReference type="Google" id="ProtNLM"/>
    </source>
</evidence>
<feature type="signal peptide" evidence="2">
    <location>
        <begin position="1"/>
        <end position="19"/>
    </location>
</feature>
<name>A0A9P7YUL3_9HELO</name>
<evidence type="ECO:0000313" key="4">
    <source>
        <dbReference type="Proteomes" id="UP000887226"/>
    </source>
</evidence>
<accession>A0A9P7YUL3</accession>
<protein>
    <recommendedName>
        <fullName evidence="5">Secreted protein</fullName>
    </recommendedName>
</protein>
<feature type="region of interest" description="Disordered" evidence="1">
    <location>
        <begin position="77"/>
        <end position="101"/>
    </location>
</feature>
<gene>
    <name evidence="3" type="ORF">BJ878DRAFT_484152</name>
</gene>
<comment type="caution">
    <text evidence="3">The sequence shown here is derived from an EMBL/GenBank/DDBJ whole genome shotgun (WGS) entry which is preliminary data.</text>
</comment>
<evidence type="ECO:0000256" key="1">
    <source>
        <dbReference type="SAM" id="MobiDB-lite"/>
    </source>
</evidence>
<keyword evidence="2" id="KW-0732">Signal</keyword>
<evidence type="ECO:0000313" key="3">
    <source>
        <dbReference type="EMBL" id="KAG9240099.1"/>
    </source>
</evidence>
<proteinExistence type="predicted"/>
<dbReference type="Proteomes" id="UP000887226">
    <property type="component" value="Unassembled WGS sequence"/>
</dbReference>
<organism evidence="3 4">
    <name type="scientific">Calycina marina</name>
    <dbReference type="NCBI Taxonomy" id="1763456"/>
    <lineage>
        <taxon>Eukaryota</taxon>
        <taxon>Fungi</taxon>
        <taxon>Dikarya</taxon>
        <taxon>Ascomycota</taxon>
        <taxon>Pezizomycotina</taxon>
        <taxon>Leotiomycetes</taxon>
        <taxon>Helotiales</taxon>
        <taxon>Pezizellaceae</taxon>
        <taxon>Calycina</taxon>
    </lineage>
</organism>
<dbReference type="AlphaFoldDB" id="A0A9P7YUL3"/>
<evidence type="ECO:0000256" key="2">
    <source>
        <dbReference type="SAM" id="SignalP"/>
    </source>
</evidence>
<keyword evidence="4" id="KW-1185">Reference proteome</keyword>